<gene>
    <name evidence="4" type="ORF">EDC65_2056</name>
</gene>
<evidence type="ECO:0000256" key="2">
    <source>
        <dbReference type="PROSITE-ProRule" id="PRU00703"/>
    </source>
</evidence>
<keyword evidence="5" id="KW-1185">Reference proteome</keyword>
<evidence type="ECO:0000259" key="3">
    <source>
        <dbReference type="PROSITE" id="PS51371"/>
    </source>
</evidence>
<dbReference type="RefSeq" id="WP_123689556.1">
    <property type="nucleotide sequence ID" value="NZ_AP019700.1"/>
</dbReference>
<dbReference type="EMBL" id="RJKX01000013">
    <property type="protein sequence ID" value="ROQ00260.1"/>
    <property type="molecule type" value="Genomic_DNA"/>
</dbReference>
<dbReference type="InterPro" id="IPR046342">
    <property type="entry name" value="CBS_dom_sf"/>
</dbReference>
<protein>
    <submittedName>
        <fullName evidence="4">CBS domain protein</fullName>
    </submittedName>
</protein>
<dbReference type="PANTHER" id="PTHR48108">
    <property type="entry name" value="CBS DOMAIN-CONTAINING PROTEIN CBSX2, CHLOROPLASTIC"/>
    <property type="match status" value="1"/>
</dbReference>
<name>A0A3N1MBX8_9PROT</name>
<feature type="domain" description="CBS" evidence="3">
    <location>
        <begin position="9"/>
        <end position="68"/>
    </location>
</feature>
<sequence length="140" mass="15087">MTMRHLSDMVRNRAPLVLDQHASVADACRCMRDRGVGAVIVADGERRLLGIFTGRDAVCRVLADGLSPADAVLADVMTPDPATIPADATAIQALRLMADGGFRHLPVVADGRVVGIVSRGDFRGLEQARLDEEGEIWERL</sequence>
<proteinExistence type="predicted"/>
<dbReference type="PROSITE" id="PS51371">
    <property type="entry name" value="CBS"/>
    <property type="match status" value="2"/>
</dbReference>
<dbReference type="SMART" id="SM00116">
    <property type="entry name" value="CBS"/>
    <property type="match status" value="2"/>
</dbReference>
<evidence type="ECO:0000313" key="4">
    <source>
        <dbReference type="EMBL" id="ROQ00260.1"/>
    </source>
</evidence>
<feature type="domain" description="CBS" evidence="3">
    <location>
        <begin position="77"/>
        <end position="132"/>
    </location>
</feature>
<dbReference type="SUPFAM" id="SSF54631">
    <property type="entry name" value="CBS-domain pair"/>
    <property type="match status" value="1"/>
</dbReference>
<accession>A0A3N1MBX8</accession>
<keyword evidence="1" id="KW-0677">Repeat</keyword>
<dbReference type="Pfam" id="PF00571">
    <property type="entry name" value="CBS"/>
    <property type="match status" value="2"/>
</dbReference>
<dbReference type="InterPro" id="IPR000644">
    <property type="entry name" value="CBS_dom"/>
</dbReference>
<comment type="caution">
    <text evidence="4">The sequence shown here is derived from an EMBL/GenBank/DDBJ whole genome shotgun (WGS) entry which is preliminary data.</text>
</comment>
<reference evidence="4 5" key="1">
    <citation type="submission" date="2018-11" db="EMBL/GenBank/DDBJ databases">
        <title>Genomic Encyclopedia of Type Strains, Phase IV (KMG-IV): sequencing the most valuable type-strain genomes for metagenomic binning, comparative biology and taxonomic classification.</title>
        <authorList>
            <person name="Goeker M."/>
        </authorList>
    </citation>
    <scope>NUCLEOTIDE SEQUENCE [LARGE SCALE GENOMIC DNA]</scope>
    <source>
        <strain evidence="4 5">DSM 5900</strain>
    </source>
</reference>
<dbReference type="OrthoDB" id="9807125at2"/>
<dbReference type="Gene3D" id="3.10.580.10">
    <property type="entry name" value="CBS-domain"/>
    <property type="match status" value="1"/>
</dbReference>
<dbReference type="PANTHER" id="PTHR48108:SF26">
    <property type="entry name" value="CBS DOMAIN-CONTAINING PROTEIN DDB_G0289609"/>
    <property type="match status" value="1"/>
</dbReference>
<evidence type="ECO:0000313" key="5">
    <source>
        <dbReference type="Proteomes" id="UP000278222"/>
    </source>
</evidence>
<dbReference type="Proteomes" id="UP000278222">
    <property type="component" value="Unassembled WGS sequence"/>
</dbReference>
<keyword evidence="2" id="KW-0129">CBS domain</keyword>
<dbReference type="InterPro" id="IPR051462">
    <property type="entry name" value="CBS_domain-containing"/>
</dbReference>
<organism evidence="4 5">
    <name type="scientific">Stella humosa</name>
    <dbReference type="NCBI Taxonomy" id="94"/>
    <lineage>
        <taxon>Bacteria</taxon>
        <taxon>Pseudomonadati</taxon>
        <taxon>Pseudomonadota</taxon>
        <taxon>Alphaproteobacteria</taxon>
        <taxon>Rhodospirillales</taxon>
        <taxon>Stellaceae</taxon>
        <taxon>Stella</taxon>
    </lineage>
</organism>
<dbReference type="AlphaFoldDB" id="A0A3N1MBX8"/>
<evidence type="ECO:0000256" key="1">
    <source>
        <dbReference type="ARBA" id="ARBA00022737"/>
    </source>
</evidence>